<sequence>MENAPPAPAKPSTSTLSEWHTIRPWTPHLALAVREITSVSATFILSSSLDARPTTDAELGPGLSVCTPEDASHDAAITDSRGIIADAMCHGLSVDVNGSNWQRVILRMNDHADEAIIVIYGLHPGRQYDIDLALVSGGTMRKQVVTEEAESSALDGERSEDPNAIPTPETITLAPSTSTINESSPTPTPSPTPSPEDRLRTLSNQLNALHSEQATIQAVLKSSRRDANKSSTALRTDIEVLKRASEKAAIAEGKARQRVRTLEDAVRRAHEVRAELEKATEQDEQELPALKEKQLEAEEVLKKVKTEADEVRAKREKREEEARKRKESMKGECATLNQKLERLGAKKDKLENTVISDLAAQLAEIEREIEATERSGFQSSESWDAAYGDPVKEEMQRRRQSHPGTIGRPILASVQRPGLVQTQLSSPSVFSRHQPRSQSAYRVGTDVGLPHPPGLAHPPGVMHTPTSSMSPSASVFAHSSNPVFSQSTPPLSRSTSSVTSSTLSSKAAPFEPTRSFTFSSSSSSGAFPSGGPFSMSGQGTFSQSAGSTTFPHTGPNSGGFIPSSTTSPFTLSGTYPPIQRPAHATHTSTGSSLGGAQLRPGRPPVSRELTGEAWAVPDR</sequence>
<feature type="compositionally biased region" description="Polar residues" evidence="2">
    <location>
        <begin position="538"/>
        <end position="555"/>
    </location>
</feature>
<feature type="compositionally biased region" description="Polar residues" evidence="2">
    <location>
        <begin position="464"/>
        <end position="484"/>
    </location>
</feature>
<reference evidence="4" key="2">
    <citation type="submission" date="2015-01" db="EMBL/GenBank/DDBJ databases">
        <title>Evolutionary Origins and Diversification of the Mycorrhizal Mutualists.</title>
        <authorList>
            <consortium name="DOE Joint Genome Institute"/>
            <consortium name="Mycorrhizal Genomics Consortium"/>
            <person name="Kohler A."/>
            <person name="Kuo A."/>
            <person name="Nagy L.G."/>
            <person name="Floudas D."/>
            <person name="Copeland A."/>
            <person name="Barry K.W."/>
            <person name="Cichocki N."/>
            <person name="Veneault-Fourrey C."/>
            <person name="LaButti K."/>
            <person name="Lindquist E.A."/>
            <person name="Lipzen A."/>
            <person name="Lundell T."/>
            <person name="Morin E."/>
            <person name="Murat C."/>
            <person name="Riley R."/>
            <person name="Ohm R."/>
            <person name="Sun H."/>
            <person name="Tunlid A."/>
            <person name="Henrissat B."/>
            <person name="Grigoriev I.V."/>
            <person name="Hibbett D.S."/>
            <person name="Martin F."/>
        </authorList>
    </citation>
    <scope>NUCLEOTIDE SEQUENCE [LARGE SCALE GENOMIC DNA]</scope>
    <source>
        <strain evidence="4">Ve08.2h10</strain>
    </source>
</reference>
<feature type="compositionally biased region" description="Low complexity" evidence="2">
    <location>
        <begin position="175"/>
        <end position="185"/>
    </location>
</feature>
<accession>A0A0D0E3P7</accession>
<gene>
    <name evidence="3" type="ORF">PAXRUDRAFT_826902</name>
</gene>
<feature type="compositionally biased region" description="Polar residues" evidence="2">
    <location>
        <begin position="420"/>
        <end position="440"/>
    </location>
</feature>
<feature type="compositionally biased region" description="Low complexity" evidence="2">
    <location>
        <begin position="515"/>
        <end position="537"/>
    </location>
</feature>
<feature type="coiled-coil region" evidence="1">
    <location>
        <begin position="259"/>
        <end position="375"/>
    </location>
</feature>
<feature type="region of interest" description="Disordered" evidence="2">
    <location>
        <begin position="145"/>
        <end position="198"/>
    </location>
</feature>
<name>A0A0D0E3P7_9AGAM</name>
<dbReference type="AlphaFoldDB" id="A0A0D0E3P7"/>
<dbReference type="STRING" id="930991.A0A0D0E3P7"/>
<feature type="compositionally biased region" description="Low complexity" evidence="2">
    <location>
        <begin position="485"/>
        <end position="505"/>
    </location>
</feature>
<evidence type="ECO:0000256" key="1">
    <source>
        <dbReference type="SAM" id="Coils"/>
    </source>
</evidence>
<evidence type="ECO:0000313" key="4">
    <source>
        <dbReference type="Proteomes" id="UP000054538"/>
    </source>
</evidence>
<dbReference type="InParanoid" id="A0A0D0E3P7"/>
<evidence type="ECO:0000256" key="2">
    <source>
        <dbReference type="SAM" id="MobiDB-lite"/>
    </source>
</evidence>
<keyword evidence="4" id="KW-1185">Reference proteome</keyword>
<dbReference type="HOGENOM" id="CLU_027203_0_0_1"/>
<dbReference type="OrthoDB" id="2596255at2759"/>
<proteinExistence type="predicted"/>
<dbReference type="EMBL" id="KN825035">
    <property type="protein sequence ID" value="KIK95554.1"/>
    <property type="molecule type" value="Genomic_DNA"/>
</dbReference>
<reference evidence="3 4" key="1">
    <citation type="submission" date="2014-04" db="EMBL/GenBank/DDBJ databases">
        <authorList>
            <consortium name="DOE Joint Genome Institute"/>
            <person name="Kuo A."/>
            <person name="Kohler A."/>
            <person name="Jargeat P."/>
            <person name="Nagy L.G."/>
            <person name="Floudas D."/>
            <person name="Copeland A."/>
            <person name="Barry K.W."/>
            <person name="Cichocki N."/>
            <person name="Veneault-Fourrey C."/>
            <person name="LaButti K."/>
            <person name="Lindquist E.A."/>
            <person name="Lipzen A."/>
            <person name="Lundell T."/>
            <person name="Morin E."/>
            <person name="Murat C."/>
            <person name="Sun H."/>
            <person name="Tunlid A."/>
            <person name="Henrissat B."/>
            <person name="Grigoriev I.V."/>
            <person name="Hibbett D.S."/>
            <person name="Martin F."/>
            <person name="Nordberg H.P."/>
            <person name="Cantor M.N."/>
            <person name="Hua S.X."/>
        </authorList>
    </citation>
    <scope>NUCLEOTIDE SEQUENCE [LARGE SCALE GENOMIC DNA]</scope>
    <source>
        <strain evidence="3 4">Ve08.2h10</strain>
    </source>
</reference>
<keyword evidence="1" id="KW-0175">Coiled coil</keyword>
<feature type="region of interest" description="Disordered" evidence="2">
    <location>
        <begin position="391"/>
        <end position="619"/>
    </location>
</feature>
<dbReference type="Proteomes" id="UP000054538">
    <property type="component" value="Unassembled WGS sequence"/>
</dbReference>
<evidence type="ECO:0000313" key="3">
    <source>
        <dbReference type="EMBL" id="KIK95554.1"/>
    </source>
</evidence>
<protein>
    <submittedName>
        <fullName evidence="3">Uncharacterized protein</fullName>
    </submittedName>
</protein>
<organism evidence="3 4">
    <name type="scientific">Paxillus rubicundulus Ve08.2h10</name>
    <dbReference type="NCBI Taxonomy" id="930991"/>
    <lineage>
        <taxon>Eukaryota</taxon>
        <taxon>Fungi</taxon>
        <taxon>Dikarya</taxon>
        <taxon>Basidiomycota</taxon>
        <taxon>Agaricomycotina</taxon>
        <taxon>Agaricomycetes</taxon>
        <taxon>Agaricomycetidae</taxon>
        <taxon>Boletales</taxon>
        <taxon>Paxilineae</taxon>
        <taxon>Paxillaceae</taxon>
        <taxon>Paxillus</taxon>
    </lineage>
</organism>
<feature type="compositionally biased region" description="Polar residues" evidence="2">
    <location>
        <begin position="562"/>
        <end position="573"/>
    </location>
</feature>